<gene>
    <name evidence="3" type="ORF">FWILDA_LOCUS1627</name>
</gene>
<feature type="region of interest" description="Disordered" evidence="1">
    <location>
        <begin position="164"/>
        <end position="183"/>
    </location>
</feature>
<feature type="chain" id="PRO_5040788492" evidence="2">
    <location>
        <begin position="20"/>
        <end position="198"/>
    </location>
</feature>
<evidence type="ECO:0000313" key="3">
    <source>
        <dbReference type="EMBL" id="CAI2164555.1"/>
    </source>
</evidence>
<dbReference type="Proteomes" id="UP001153678">
    <property type="component" value="Unassembled WGS sequence"/>
</dbReference>
<protein>
    <submittedName>
        <fullName evidence="3">3331_t:CDS:1</fullName>
    </submittedName>
</protein>
<keyword evidence="2" id="KW-0732">Signal</keyword>
<proteinExistence type="predicted"/>
<accession>A0A9W4WUI0</accession>
<evidence type="ECO:0000313" key="4">
    <source>
        <dbReference type="Proteomes" id="UP001153678"/>
    </source>
</evidence>
<comment type="caution">
    <text evidence="3">The sequence shown here is derived from an EMBL/GenBank/DDBJ whole genome shotgun (WGS) entry which is preliminary data.</text>
</comment>
<dbReference type="AlphaFoldDB" id="A0A9W4WUI0"/>
<organism evidence="3 4">
    <name type="scientific">Funneliformis geosporum</name>
    <dbReference type="NCBI Taxonomy" id="1117311"/>
    <lineage>
        <taxon>Eukaryota</taxon>
        <taxon>Fungi</taxon>
        <taxon>Fungi incertae sedis</taxon>
        <taxon>Mucoromycota</taxon>
        <taxon>Glomeromycotina</taxon>
        <taxon>Glomeromycetes</taxon>
        <taxon>Glomerales</taxon>
        <taxon>Glomeraceae</taxon>
        <taxon>Funneliformis</taxon>
    </lineage>
</organism>
<name>A0A9W4WUI0_9GLOM</name>
<dbReference type="EMBL" id="CAMKVN010000164">
    <property type="protein sequence ID" value="CAI2164555.1"/>
    <property type="molecule type" value="Genomic_DNA"/>
</dbReference>
<feature type="signal peptide" evidence="2">
    <location>
        <begin position="1"/>
        <end position="19"/>
    </location>
</feature>
<sequence>MAKLHLFVVLSLMSVAASALSIYDDQVGHFEKRTDDVYVCPEIARNVLSKRNNVEQCQTTIAEAIFQDVFEGFFFFAQDECGSTTIVGMFSHGFEIFNNDTSDVKFQILDSCNRTIYDLTDELNVQINNDGSTDPFSYTFEEINLDCYDDGILFPTDSLSKRNCEGNQRRAPHGKHVGITKNNKEYGGASIKRMKKRH</sequence>
<keyword evidence="4" id="KW-1185">Reference proteome</keyword>
<evidence type="ECO:0000256" key="2">
    <source>
        <dbReference type="SAM" id="SignalP"/>
    </source>
</evidence>
<dbReference type="OrthoDB" id="2305685at2759"/>
<evidence type="ECO:0000256" key="1">
    <source>
        <dbReference type="SAM" id="MobiDB-lite"/>
    </source>
</evidence>
<reference evidence="3" key="1">
    <citation type="submission" date="2022-08" db="EMBL/GenBank/DDBJ databases">
        <authorList>
            <person name="Kallberg Y."/>
            <person name="Tangrot J."/>
            <person name="Rosling A."/>
        </authorList>
    </citation>
    <scope>NUCLEOTIDE SEQUENCE</scope>
    <source>
        <strain evidence="3">Wild A</strain>
    </source>
</reference>